<name>X1RZC2_9ZZZZ</name>
<dbReference type="Gene3D" id="3.90.180.10">
    <property type="entry name" value="Medium-chain alcohol dehydrogenases, catalytic domain"/>
    <property type="match status" value="1"/>
</dbReference>
<accession>X1RZC2</accession>
<evidence type="ECO:0000313" key="1">
    <source>
        <dbReference type="EMBL" id="GAI85968.1"/>
    </source>
</evidence>
<comment type="caution">
    <text evidence="1">The sequence shown here is derived from an EMBL/GenBank/DDBJ whole genome shotgun (WGS) entry which is preliminary data.</text>
</comment>
<dbReference type="SUPFAM" id="SSF50129">
    <property type="entry name" value="GroES-like"/>
    <property type="match status" value="1"/>
</dbReference>
<dbReference type="EMBL" id="BARW01007237">
    <property type="protein sequence ID" value="GAI85968.1"/>
    <property type="molecule type" value="Genomic_DNA"/>
</dbReference>
<dbReference type="AlphaFoldDB" id="X1RZC2"/>
<sequence length="36" mass="3779">AEYLAVPEKNCFLLPCDLSFEQGALLGDAVGTPLAI</sequence>
<organism evidence="1">
    <name type="scientific">marine sediment metagenome</name>
    <dbReference type="NCBI Taxonomy" id="412755"/>
    <lineage>
        <taxon>unclassified sequences</taxon>
        <taxon>metagenomes</taxon>
        <taxon>ecological metagenomes</taxon>
    </lineage>
</organism>
<reference evidence="1" key="1">
    <citation type="journal article" date="2014" name="Front. Microbiol.">
        <title>High frequency of phylogenetically diverse reductive dehalogenase-homologous genes in deep subseafloor sedimentary metagenomes.</title>
        <authorList>
            <person name="Kawai M."/>
            <person name="Futagami T."/>
            <person name="Toyoda A."/>
            <person name="Takaki Y."/>
            <person name="Nishi S."/>
            <person name="Hori S."/>
            <person name="Arai W."/>
            <person name="Tsubouchi T."/>
            <person name="Morono Y."/>
            <person name="Uchiyama I."/>
            <person name="Ito T."/>
            <person name="Fujiyama A."/>
            <person name="Inagaki F."/>
            <person name="Takami H."/>
        </authorList>
    </citation>
    <scope>NUCLEOTIDE SEQUENCE</scope>
    <source>
        <strain evidence="1">Expedition CK06-06</strain>
    </source>
</reference>
<proteinExistence type="predicted"/>
<protein>
    <submittedName>
        <fullName evidence="1">Uncharacterized protein</fullName>
    </submittedName>
</protein>
<feature type="non-terminal residue" evidence="1">
    <location>
        <position position="1"/>
    </location>
</feature>
<dbReference type="InterPro" id="IPR011032">
    <property type="entry name" value="GroES-like_sf"/>
</dbReference>
<gene>
    <name evidence="1" type="ORF">S12H4_15114</name>
</gene>